<feature type="region of interest" description="Disordered" evidence="1">
    <location>
        <begin position="1"/>
        <end position="51"/>
    </location>
</feature>
<feature type="region of interest" description="Disordered" evidence="1">
    <location>
        <begin position="170"/>
        <end position="193"/>
    </location>
</feature>
<evidence type="ECO:0000313" key="3">
    <source>
        <dbReference type="Proteomes" id="UP001610335"/>
    </source>
</evidence>
<dbReference type="EMBL" id="JBFXLS010000058">
    <property type="protein sequence ID" value="KAL2822334.1"/>
    <property type="molecule type" value="Genomic_DNA"/>
</dbReference>
<dbReference type="Proteomes" id="UP001610335">
    <property type="component" value="Unassembled WGS sequence"/>
</dbReference>
<keyword evidence="3" id="KW-1185">Reference proteome</keyword>
<sequence>MPARQRPLPSENSSPSSSDTGSPGPSILHEDEDNNKYNNVEASAKATEMDRLRRELDDSHQRIDRDTEVINNLHEKVTKLEELVEKQKVTISTQSRTISDRRGLRKHQQNQQQQSPMGMGMFPMTPSHHQHQHISQHQYPGSGASGISCPGSAGAGAGAFPVQHFSSPVEAQAQGQARLQSPQSGASLAPSSHCGTVFDQPPPKFEISFGAPYNAYTPVVPPGFAFCPVPDPTPNLAPGAGIAKDVFSPMAIVVANGGGMAPLNPPTGAANYHQKMADFSNRFSGLMRMSESFGKAHASFPNIFADSHLEDHVKDYLMAISSRGQASVLIGNTATRGFFVAKAINWYLIDNILRVTIIKGLDASVDLEIGQIQKQMTSDTPISVRHLMLTAMTTHLTTLSKKPNFTEFSQQKVQSHLTKLWTYVGPLSHDPANQNGQVWADLNAIITEAHSLAVDMYSMPLEYRFEFPEPDEHFDSLTMINRDPYVNPDPYGLKAGETRVRLGVTPIVRIRDNAQSPGQVTLMYLGHVLLKAPRKQILFN</sequence>
<feature type="region of interest" description="Disordered" evidence="1">
    <location>
        <begin position="93"/>
        <end position="147"/>
    </location>
</feature>
<feature type="compositionally biased region" description="Low complexity" evidence="1">
    <location>
        <begin position="7"/>
        <end position="26"/>
    </location>
</feature>
<organism evidence="2 3">
    <name type="scientific">Aspergillus cavernicola</name>
    <dbReference type="NCBI Taxonomy" id="176166"/>
    <lineage>
        <taxon>Eukaryota</taxon>
        <taxon>Fungi</taxon>
        <taxon>Dikarya</taxon>
        <taxon>Ascomycota</taxon>
        <taxon>Pezizomycotina</taxon>
        <taxon>Eurotiomycetes</taxon>
        <taxon>Eurotiomycetidae</taxon>
        <taxon>Eurotiales</taxon>
        <taxon>Aspergillaceae</taxon>
        <taxon>Aspergillus</taxon>
        <taxon>Aspergillus subgen. Nidulantes</taxon>
    </lineage>
</organism>
<evidence type="ECO:0000256" key="1">
    <source>
        <dbReference type="SAM" id="MobiDB-lite"/>
    </source>
</evidence>
<feature type="compositionally biased region" description="Polar residues" evidence="1">
    <location>
        <begin position="173"/>
        <end position="193"/>
    </location>
</feature>
<evidence type="ECO:0000313" key="2">
    <source>
        <dbReference type="EMBL" id="KAL2822334.1"/>
    </source>
</evidence>
<comment type="caution">
    <text evidence="2">The sequence shown here is derived from an EMBL/GenBank/DDBJ whole genome shotgun (WGS) entry which is preliminary data.</text>
</comment>
<gene>
    <name evidence="2" type="ORF">BDW59DRAFT_163763</name>
</gene>
<reference evidence="2 3" key="1">
    <citation type="submission" date="2024-07" db="EMBL/GenBank/DDBJ databases">
        <title>Section-level genome sequencing and comparative genomics of Aspergillus sections Usti and Cavernicolus.</title>
        <authorList>
            <consortium name="Lawrence Berkeley National Laboratory"/>
            <person name="Nybo J.L."/>
            <person name="Vesth T.C."/>
            <person name="Theobald S."/>
            <person name="Frisvad J.C."/>
            <person name="Larsen T.O."/>
            <person name="Kjaerboelling I."/>
            <person name="Rothschild-Mancinelli K."/>
            <person name="Lyhne E.K."/>
            <person name="Kogle M.E."/>
            <person name="Barry K."/>
            <person name="Clum A."/>
            <person name="Na H."/>
            <person name="Ledsgaard L."/>
            <person name="Lin J."/>
            <person name="Lipzen A."/>
            <person name="Kuo A."/>
            <person name="Riley R."/>
            <person name="Mondo S."/>
            <person name="LaButti K."/>
            <person name="Haridas S."/>
            <person name="Pangalinan J."/>
            <person name="Salamov A.A."/>
            <person name="Simmons B.A."/>
            <person name="Magnuson J.K."/>
            <person name="Chen J."/>
            <person name="Drula E."/>
            <person name="Henrissat B."/>
            <person name="Wiebenga A."/>
            <person name="Lubbers R.J."/>
            <person name="Gomes A.C."/>
            <person name="Makela M.R."/>
            <person name="Stajich J."/>
            <person name="Grigoriev I.V."/>
            <person name="Mortensen U.H."/>
            <person name="De vries R.P."/>
            <person name="Baker S.E."/>
            <person name="Andersen M.R."/>
        </authorList>
    </citation>
    <scope>NUCLEOTIDE SEQUENCE [LARGE SCALE GENOMIC DNA]</scope>
    <source>
        <strain evidence="2 3">CBS 600.67</strain>
    </source>
</reference>
<proteinExistence type="predicted"/>
<accession>A0ABR4I3J6</accession>
<name>A0ABR4I3J6_9EURO</name>
<protein>
    <submittedName>
        <fullName evidence="2">Uncharacterized protein</fullName>
    </submittedName>
</protein>
<feature type="compositionally biased region" description="Low complexity" evidence="1">
    <location>
        <begin position="135"/>
        <end position="147"/>
    </location>
</feature>